<feature type="compositionally biased region" description="Low complexity" evidence="1">
    <location>
        <begin position="236"/>
        <end position="265"/>
    </location>
</feature>
<reference evidence="2" key="1">
    <citation type="submission" date="2023-03" db="EMBL/GenBank/DDBJ databases">
        <title>Massive genome expansion in bonnet fungi (Mycena s.s.) driven by repeated elements and novel gene families across ecological guilds.</title>
        <authorList>
            <consortium name="Lawrence Berkeley National Laboratory"/>
            <person name="Harder C.B."/>
            <person name="Miyauchi S."/>
            <person name="Viragh M."/>
            <person name="Kuo A."/>
            <person name="Thoen E."/>
            <person name="Andreopoulos B."/>
            <person name="Lu D."/>
            <person name="Skrede I."/>
            <person name="Drula E."/>
            <person name="Henrissat B."/>
            <person name="Morin E."/>
            <person name="Kohler A."/>
            <person name="Barry K."/>
            <person name="LaButti K."/>
            <person name="Morin E."/>
            <person name="Salamov A."/>
            <person name="Lipzen A."/>
            <person name="Mereny Z."/>
            <person name="Hegedus B."/>
            <person name="Baldrian P."/>
            <person name="Stursova M."/>
            <person name="Weitz H."/>
            <person name="Taylor A."/>
            <person name="Grigoriev I.V."/>
            <person name="Nagy L.G."/>
            <person name="Martin F."/>
            <person name="Kauserud H."/>
        </authorList>
    </citation>
    <scope>NUCLEOTIDE SEQUENCE</scope>
    <source>
        <strain evidence="2">9144</strain>
    </source>
</reference>
<feature type="compositionally biased region" description="Basic and acidic residues" evidence="1">
    <location>
        <begin position="129"/>
        <end position="138"/>
    </location>
</feature>
<dbReference type="AlphaFoldDB" id="A0AAD6VSS8"/>
<dbReference type="Proteomes" id="UP001219525">
    <property type="component" value="Unassembled WGS sequence"/>
</dbReference>
<evidence type="ECO:0000256" key="1">
    <source>
        <dbReference type="SAM" id="MobiDB-lite"/>
    </source>
</evidence>
<feature type="compositionally biased region" description="Polar residues" evidence="1">
    <location>
        <begin position="209"/>
        <end position="219"/>
    </location>
</feature>
<feature type="compositionally biased region" description="Low complexity" evidence="1">
    <location>
        <begin position="80"/>
        <end position="99"/>
    </location>
</feature>
<protein>
    <submittedName>
        <fullName evidence="2">Uncharacterized protein</fullName>
    </submittedName>
</protein>
<feature type="compositionally biased region" description="Pro residues" evidence="1">
    <location>
        <begin position="272"/>
        <end position="285"/>
    </location>
</feature>
<feature type="region of interest" description="Disordered" evidence="1">
    <location>
        <begin position="60"/>
        <end position="368"/>
    </location>
</feature>
<organism evidence="2 3">
    <name type="scientific">Mycena pura</name>
    <dbReference type="NCBI Taxonomy" id="153505"/>
    <lineage>
        <taxon>Eukaryota</taxon>
        <taxon>Fungi</taxon>
        <taxon>Dikarya</taxon>
        <taxon>Basidiomycota</taxon>
        <taxon>Agaricomycotina</taxon>
        <taxon>Agaricomycetes</taxon>
        <taxon>Agaricomycetidae</taxon>
        <taxon>Agaricales</taxon>
        <taxon>Marasmiineae</taxon>
        <taxon>Mycenaceae</taxon>
        <taxon>Mycena</taxon>
    </lineage>
</organism>
<comment type="caution">
    <text evidence="2">The sequence shown here is derived from an EMBL/GenBank/DDBJ whole genome shotgun (WGS) entry which is preliminary data.</text>
</comment>
<feature type="compositionally biased region" description="Acidic residues" evidence="1">
    <location>
        <begin position="62"/>
        <end position="71"/>
    </location>
</feature>
<evidence type="ECO:0000313" key="2">
    <source>
        <dbReference type="EMBL" id="KAJ7221612.1"/>
    </source>
</evidence>
<keyword evidence="3" id="KW-1185">Reference proteome</keyword>
<feature type="compositionally biased region" description="Basic and acidic residues" evidence="1">
    <location>
        <begin position="104"/>
        <end position="118"/>
    </location>
</feature>
<feature type="compositionally biased region" description="Basic and acidic residues" evidence="1">
    <location>
        <begin position="305"/>
        <end position="322"/>
    </location>
</feature>
<proteinExistence type="predicted"/>
<sequence>MPPRTRPLRDSTLPSEPLRASVLDVFEQLGAFDQDSGIVEWLFPDVHQERQQRRTRVKLTEIFEDAPEPEPETPRKSRLSSRFFSRSPKSASAASVRSKSQVRTKRDKDKDKDKDVAGTHRQKLKKTRSSPDLRKDAVAETEPPPVPHVSSPTKRARRMSIFTRKHEVPPEQRRSSISDEEWQQITITGSIADYDAPNPFRGHGGLKETNASDVGSTTAAPRRKHFSRFTNGFARASSASTPASPTSTQQRHPSPSSTRSTPASPVLERPAPEPTTPTVSKPPPLQTTHSNVSTDIPAYAFPSMTEREETSPLIHEVSREPETTSQIDHVRMSLSDISEGDVSESSTLSFSTKRESGSWRSFASARAN</sequence>
<evidence type="ECO:0000313" key="3">
    <source>
        <dbReference type="Proteomes" id="UP001219525"/>
    </source>
</evidence>
<gene>
    <name evidence="2" type="ORF">GGX14DRAFT_670476</name>
</gene>
<feature type="compositionally biased region" description="Basic and acidic residues" evidence="1">
    <location>
        <begin position="164"/>
        <end position="177"/>
    </location>
</feature>
<accession>A0AAD6VSS8</accession>
<name>A0AAD6VSS8_9AGAR</name>
<dbReference type="EMBL" id="JARJCW010000008">
    <property type="protein sequence ID" value="KAJ7221612.1"/>
    <property type="molecule type" value="Genomic_DNA"/>
</dbReference>